<comment type="function">
    <text evidence="14 19">Bifunctional enzyme that catalyzes the epimerization of the S- and R-forms of NAD(P)HX and the dehydration of the S-form of NAD(P)HX at the expense of ADP, which is converted to AMP. This allows the repair of both epimers of NAD(P)HX, a damaged form of NAD(P)H that is a result of enzymatic or heat-dependent hydration.</text>
</comment>
<dbReference type="GO" id="GO:0046496">
    <property type="term" value="P:nicotinamide nucleotide metabolic process"/>
    <property type="evidence" value="ECO:0007669"/>
    <property type="project" value="UniProtKB-UniRule"/>
</dbReference>
<dbReference type="InterPro" id="IPR000631">
    <property type="entry name" value="CARKD"/>
</dbReference>
<evidence type="ECO:0000256" key="7">
    <source>
        <dbReference type="ARBA" id="ARBA00022840"/>
    </source>
</evidence>
<evidence type="ECO:0000256" key="2">
    <source>
        <dbReference type="ARBA" id="ARBA00000909"/>
    </source>
</evidence>
<comment type="catalytic activity">
    <reaction evidence="15 17 19">
        <text>(6S)-NADHX + ADP = AMP + phosphate + NADH + H(+)</text>
        <dbReference type="Rhea" id="RHEA:32223"/>
        <dbReference type="ChEBI" id="CHEBI:15378"/>
        <dbReference type="ChEBI" id="CHEBI:43474"/>
        <dbReference type="ChEBI" id="CHEBI:57945"/>
        <dbReference type="ChEBI" id="CHEBI:64074"/>
        <dbReference type="ChEBI" id="CHEBI:456215"/>
        <dbReference type="ChEBI" id="CHEBI:456216"/>
        <dbReference type="EC" id="4.2.1.136"/>
    </reaction>
</comment>
<dbReference type="GO" id="GO:0046872">
    <property type="term" value="F:metal ion binding"/>
    <property type="evidence" value="ECO:0007669"/>
    <property type="project" value="UniProtKB-UniRule"/>
</dbReference>
<feature type="binding site" evidence="17">
    <location>
        <position position="360"/>
    </location>
    <ligand>
        <name>(6S)-NADPHX</name>
        <dbReference type="ChEBI" id="CHEBI:64076"/>
    </ligand>
</feature>
<feature type="domain" description="YjeF C-terminal" evidence="20">
    <location>
        <begin position="218"/>
        <end position="485"/>
    </location>
</feature>
<feature type="binding site" evidence="17">
    <location>
        <begin position="397"/>
        <end position="401"/>
    </location>
    <ligand>
        <name>AMP</name>
        <dbReference type="ChEBI" id="CHEBI:456215"/>
    </ligand>
</feature>
<comment type="catalytic activity">
    <reaction evidence="2 18 19">
        <text>(6R)-NADPHX = (6S)-NADPHX</text>
        <dbReference type="Rhea" id="RHEA:32227"/>
        <dbReference type="ChEBI" id="CHEBI:64076"/>
        <dbReference type="ChEBI" id="CHEBI:64077"/>
        <dbReference type="EC" id="5.1.99.6"/>
    </reaction>
</comment>
<dbReference type="HAMAP" id="MF_01965">
    <property type="entry name" value="NADHX_dehydratase"/>
    <property type="match status" value="1"/>
</dbReference>
<feature type="binding site" evidence="18">
    <location>
        <begin position="57"/>
        <end position="61"/>
    </location>
    <ligand>
        <name>(6S)-NADPHX</name>
        <dbReference type="ChEBI" id="CHEBI:64076"/>
    </ligand>
</feature>
<dbReference type="RefSeq" id="WP_101770002.1">
    <property type="nucleotide sequence ID" value="NZ_BPPU01000001.1"/>
</dbReference>
<feature type="binding site" evidence="18">
    <location>
        <position position="58"/>
    </location>
    <ligand>
        <name>K(+)</name>
        <dbReference type="ChEBI" id="CHEBI:29103"/>
    </ligand>
</feature>
<dbReference type="InterPro" id="IPR030677">
    <property type="entry name" value="Nnr"/>
</dbReference>
<comment type="catalytic activity">
    <reaction evidence="16 17 19">
        <text>(6S)-NADPHX + ADP = AMP + phosphate + NADPH + H(+)</text>
        <dbReference type="Rhea" id="RHEA:32235"/>
        <dbReference type="ChEBI" id="CHEBI:15378"/>
        <dbReference type="ChEBI" id="CHEBI:43474"/>
        <dbReference type="ChEBI" id="CHEBI:57783"/>
        <dbReference type="ChEBI" id="CHEBI:64076"/>
        <dbReference type="ChEBI" id="CHEBI:456215"/>
        <dbReference type="ChEBI" id="CHEBI:456216"/>
        <dbReference type="EC" id="4.2.1.136"/>
    </reaction>
</comment>
<dbReference type="PANTHER" id="PTHR12592">
    <property type="entry name" value="ATP-DEPENDENT (S)-NAD(P)H-HYDRATE DEHYDRATASE FAMILY MEMBER"/>
    <property type="match status" value="1"/>
</dbReference>
<dbReference type="Pfam" id="PF03853">
    <property type="entry name" value="YjeF_N"/>
    <property type="match status" value="1"/>
</dbReference>
<dbReference type="SUPFAM" id="SSF53613">
    <property type="entry name" value="Ribokinase-like"/>
    <property type="match status" value="1"/>
</dbReference>
<evidence type="ECO:0000256" key="5">
    <source>
        <dbReference type="ARBA" id="ARBA00022723"/>
    </source>
</evidence>
<feature type="binding site" evidence="17">
    <location>
        <position position="253"/>
    </location>
    <ligand>
        <name>(6S)-NADPHX</name>
        <dbReference type="ChEBI" id="CHEBI:64076"/>
    </ligand>
</feature>
<evidence type="ECO:0000256" key="11">
    <source>
        <dbReference type="ARBA" id="ARBA00023235"/>
    </source>
</evidence>
<evidence type="ECO:0000256" key="4">
    <source>
        <dbReference type="ARBA" id="ARBA00009524"/>
    </source>
</evidence>
<dbReference type="PROSITE" id="PS51383">
    <property type="entry name" value="YJEF_C_3"/>
    <property type="match status" value="1"/>
</dbReference>
<comment type="similarity">
    <text evidence="3 19">In the N-terminal section; belongs to the NnrE/AIBP family.</text>
</comment>
<evidence type="ECO:0000313" key="22">
    <source>
        <dbReference type="EMBL" id="PLC56558.1"/>
    </source>
</evidence>
<keyword evidence="9 18" id="KW-0630">Potassium</keyword>
<evidence type="ECO:0000256" key="8">
    <source>
        <dbReference type="ARBA" id="ARBA00022857"/>
    </source>
</evidence>
<evidence type="ECO:0000256" key="12">
    <source>
        <dbReference type="ARBA" id="ARBA00023239"/>
    </source>
</evidence>
<feature type="binding site" evidence="18">
    <location>
        <begin position="124"/>
        <end position="130"/>
    </location>
    <ligand>
        <name>(6S)-NADPHX</name>
        <dbReference type="ChEBI" id="CHEBI:64076"/>
    </ligand>
</feature>
<comment type="catalytic activity">
    <reaction evidence="1 18 19">
        <text>(6R)-NADHX = (6S)-NADHX</text>
        <dbReference type="Rhea" id="RHEA:32215"/>
        <dbReference type="ChEBI" id="CHEBI:64074"/>
        <dbReference type="ChEBI" id="CHEBI:64075"/>
        <dbReference type="EC" id="5.1.99.6"/>
    </reaction>
</comment>
<comment type="subunit">
    <text evidence="17">Homotetramer.</text>
</comment>
<proteinExistence type="inferred from homology"/>
<feature type="binding site" evidence="18">
    <location>
        <position position="153"/>
    </location>
    <ligand>
        <name>(6S)-NADPHX</name>
        <dbReference type="ChEBI" id="CHEBI:64076"/>
    </ligand>
</feature>
<dbReference type="SUPFAM" id="SSF64153">
    <property type="entry name" value="YjeF N-terminal domain-like"/>
    <property type="match status" value="1"/>
</dbReference>
<keyword evidence="7 17" id="KW-0067">ATP-binding</keyword>
<comment type="caution">
    <text evidence="22">The sequence shown here is derived from an EMBL/GenBank/DDBJ whole genome shotgun (WGS) entry which is preliminary data.</text>
</comment>
<comment type="similarity">
    <text evidence="18">Belongs to the NnrE/AIBP family.</text>
</comment>
<dbReference type="PROSITE" id="PS51385">
    <property type="entry name" value="YJEF_N"/>
    <property type="match status" value="1"/>
</dbReference>
<dbReference type="InterPro" id="IPR036652">
    <property type="entry name" value="YjeF_N_dom_sf"/>
</dbReference>
<feature type="binding site" evidence="17">
    <location>
        <position position="425"/>
    </location>
    <ligand>
        <name>AMP</name>
        <dbReference type="ChEBI" id="CHEBI:456215"/>
    </ligand>
</feature>
<dbReference type="AlphaFoldDB" id="A0A2N4UNG0"/>
<evidence type="ECO:0000256" key="14">
    <source>
        <dbReference type="ARBA" id="ARBA00025153"/>
    </source>
</evidence>
<dbReference type="PIRSF" id="PIRSF017184">
    <property type="entry name" value="Nnr"/>
    <property type="match status" value="1"/>
</dbReference>
<dbReference type="EC" id="4.2.1.136" evidence="19"/>
<dbReference type="InterPro" id="IPR029056">
    <property type="entry name" value="Ribokinase-like"/>
</dbReference>
<feature type="binding site" evidence="18">
    <location>
        <position position="120"/>
    </location>
    <ligand>
        <name>K(+)</name>
        <dbReference type="ChEBI" id="CHEBI:29103"/>
    </ligand>
</feature>
<comment type="caution">
    <text evidence="18">Lacks conserved residue(s) required for the propagation of feature annotation.</text>
</comment>
<keyword evidence="10 17" id="KW-0520">NAD</keyword>
<accession>A0A2N4UNG0</accession>
<keyword evidence="12 17" id="KW-0456">Lyase</keyword>
<dbReference type="EMBL" id="NPIB01000028">
    <property type="protein sequence ID" value="PLC56558.1"/>
    <property type="molecule type" value="Genomic_DNA"/>
</dbReference>
<name>A0A2N4UNG0_9GAMM</name>
<feature type="domain" description="YjeF N-terminal" evidence="21">
    <location>
        <begin position="9"/>
        <end position="210"/>
    </location>
</feature>
<protein>
    <recommendedName>
        <fullName evidence="19">Bifunctional NAD(P)H-hydrate repair enzyme</fullName>
    </recommendedName>
    <alternativeName>
        <fullName evidence="19">Nicotinamide nucleotide repair protein</fullName>
    </alternativeName>
    <domain>
        <recommendedName>
            <fullName evidence="19">ADP-dependent (S)-NAD(P)H-hydrate dehydratase</fullName>
            <ecNumber evidence="19">4.2.1.136</ecNumber>
        </recommendedName>
        <alternativeName>
            <fullName evidence="19">ADP-dependent NAD(P)HX dehydratase</fullName>
        </alternativeName>
    </domain>
    <domain>
        <recommendedName>
            <fullName evidence="19">NAD(P)H-hydrate epimerase</fullName>
            <ecNumber evidence="19">5.1.99.6</ecNumber>
        </recommendedName>
    </domain>
</protein>
<evidence type="ECO:0000256" key="3">
    <source>
        <dbReference type="ARBA" id="ARBA00006001"/>
    </source>
</evidence>
<feature type="binding site" evidence="17">
    <location>
        <position position="314"/>
    </location>
    <ligand>
        <name>(6S)-NADPHX</name>
        <dbReference type="ChEBI" id="CHEBI:64076"/>
    </ligand>
</feature>
<keyword evidence="11 18" id="KW-0413">Isomerase</keyword>
<comment type="cofactor">
    <cofactor evidence="17">
        <name>Mg(2+)</name>
        <dbReference type="ChEBI" id="CHEBI:18420"/>
    </cofactor>
</comment>
<evidence type="ECO:0000256" key="1">
    <source>
        <dbReference type="ARBA" id="ARBA00000013"/>
    </source>
</evidence>
<dbReference type="Proteomes" id="UP000234420">
    <property type="component" value="Unassembled WGS sequence"/>
</dbReference>
<dbReference type="HAMAP" id="MF_01966">
    <property type="entry name" value="NADHX_epimerase"/>
    <property type="match status" value="1"/>
</dbReference>
<evidence type="ECO:0000256" key="16">
    <source>
        <dbReference type="ARBA" id="ARBA00049209"/>
    </source>
</evidence>
<keyword evidence="13" id="KW-0511">Multifunctional enzyme</keyword>
<feature type="binding site" evidence="18">
    <location>
        <position position="156"/>
    </location>
    <ligand>
        <name>K(+)</name>
        <dbReference type="ChEBI" id="CHEBI:29103"/>
    </ligand>
</feature>
<feature type="binding site" evidence="17">
    <location>
        <position position="426"/>
    </location>
    <ligand>
        <name>(6S)-NADPHX</name>
        <dbReference type="ChEBI" id="CHEBI:64076"/>
    </ligand>
</feature>
<keyword evidence="6 17" id="KW-0547">Nucleotide-binding</keyword>
<dbReference type="Pfam" id="PF01256">
    <property type="entry name" value="Carb_kinase"/>
    <property type="match status" value="1"/>
</dbReference>
<comment type="similarity">
    <text evidence="17">Belongs to the NnrD/CARKD family.</text>
</comment>
<evidence type="ECO:0000259" key="21">
    <source>
        <dbReference type="PROSITE" id="PS51385"/>
    </source>
</evidence>
<dbReference type="GO" id="GO:0052855">
    <property type="term" value="F:ADP-dependent NAD(P)H-hydrate dehydratase activity"/>
    <property type="evidence" value="ECO:0007669"/>
    <property type="project" value="UniProtKB-UniRule"/>
</dbReference>
<evidence type="ECO:0000256" key="13">
    <source>
        <dbReference type="ARBA" id="ARBA00023268"/>
    </source>
</evidence>
<dbReference type="GO" id="GO:0005524">
    <property type="term" value="F:ATP binding"/>
    <property type="evidence" value="ECO:0007669"/>
    <property type="project" value="UniProtKB-UniRule"/>
</dbReference>
<evidence type="ECO:0000256" key="9">
    <source>
        <dbReference type="ARBA" id="ARBA00022958"/>
    </source>
</evidence>
<evidence type="ECO:0000256" key="17">
    <source>
        <dbReference type="HAMAP-Rule" id="MF_01965"/>
    </source>
</evidence>
<evidence type="ECO:0000256" key="19">
    <source>
        <dbReference type="PIRNR" id="PIRNR017184"/>
    </source>
</evidence>
<comment type="similarity">
    <text evidence="4 19">In the C-terminal section; belongs to the NnrD/CARKD family.</text>
</comment>
<keyword evidence="8 17" id="KW-0521">NADP</keyword>
<comment type="cofactor">
    <cofactor evidence="18 19">
        <name>K(+)</name>
        <dbReference type="ChEBI" id="CHEBI:29103"/>
    </cofactor>
    <text evidence="18 19">Binds 1 potassium ion per subunit.</text>
</comment>
<reference evidence="22 23" key="1">
    <citation type="journal article" date="2018" name="Syst. Appl. Microbiol.">
        <title>Photobacterium carnosum sp. nov., isolated from spoiled modified atmosphere packaged poultry meat.</title>
        <authorList>
            <person name="Hilgarth M."/>
            <person name="Fuertes S."/>
            <person name="Ehrmann M."/>
            <person name="Vogel R.F."/>
        </authorList>
    </citation>
    <scope>NUCLEOTIDE SEQUENCE [LARGE SCALE GENOMIC DNA]</scope>
    <source>
        <strain evidence="22 23">TMW 2.2021</strain>
    </source>
</reference>
<dbReference type="CDD" id="cd01171">
    <property type="entry name" value="YXKO-related"/>
    <property type="match status" value="1"/>
</dbReference>
<dbReference type="NCBIfam" id="TIGR00197">
    <property type="entry name" value="yjeF_nterm"/>
    <property type="match status" value="1"/>
</dbReference>
<dbReference type="Gene3D" id="3.40.50.10260">
    <property type="entry name" value="YjeF N-terminal domain"/>
    <property type="match status" value="1"/>
</dbReference>
<keyword evidence="23" id="KW-1185">Reference proteome</keyword>
<keyword evidence="5 18" id="KW-0479">Metal-binding</keyword>
<evidence type="ECO:0000256" key="18">
    <source>
        <dbReference type="HAMAP-Rule" id="MF_01966"/>
    </source>
</evidence>
<dbReference type="EC" id="5.1.99.6" evidence="19"/>
<dbReference type="GO" id="GO:0052856">
    <property type="term" value="F:NAD(P)HX epimerase activity"/>
    <property type="evidence" value="ECO:0007669"/>
    <property type="project" value="UniProtKB-UniRule"/>
</dbReference>
<evidence type="ECO:0000259" key="20">
    <source>
        <dbReference type="PROSITE" id="PS51383"/>
    </source>
</evidence>
<dbReference type="GO" id="GO:0110051">
    <property type="term" value="P:metabolite repair"/>
    <property type="evidence" value="ECO:0007669"/>
    <property type="project" value="TreeGrafter"/>
</dbReference>
<evidence type="ECO:0000313" key="23">
    <source>
        <dbReference type="Proteomes" id="UP000234420"/>
    </source>
</evidence>
<dbReference type="PANTHER" id="PTHR12592:SF0">
    <property type="entry name" value="ATP-DEPENDENT (S)-NAD(P)H-HYDRATE DEHYDRATASE"/>
    <property type="match status" value="1"/>
</dbReference>
<dbReference type="InterPro" id="IPR004443">
    <property type="entry name" value="YjeF_N_dom"/>
</dbReference>
<comment type="function">
    <text evidence="18">Catalyzes the epimerization of the S- and R-forms of NAD(P)HX, a damaged form of NAD(P)H that is a result of enzymatic or heat-dependent hydration. This is a prerequisite for the S-specific NAD(P)H-hydrate dehydratase to allow the repair of both epimers of NAD(P)HX.</text>
</comment>
<evidence type="ECO:0000256" key="6">
    <source>
        <dbReference type="ARBA" id="ARBA00022741"/>
    </source>
</evidence>
<comment type="function">
    <text evidence="17">Catalyzes the dehydration of the S-form of NAD(P)HX at the expense of ADP, which is converted to AMP. Together with NAD(P)HX epimerase, which catalyzes the epimerization of the S- and R-forms, the enzyme allows the repair of both epimers of NAD(P)HX, a damaged form of NAD(P)H that is a result of enzymatic or heat-dependent hydration.</text>
</comment>
<gene>
    <name evidence="18" type="primary">nnrE</name>
    <name evidence="17" type="synonym">nnrD</name>
    <name evidence="22" type="ORF">CIK00_17955</name>
</gene>
<dbReference type="NCBIfam" id="TIGR00196">
    <property type="entry name" value="yjeF_cterm"/>
    <property type="match status" value="1"/>
</dbReference>
<sequence length="491" mass="52864">MKLYTAEQVREGEKEAAKRANISLYTLMQRAGESVFQCLSQYYPKCCSVVVVTGGGNNGGDGFEVAQLALKHKLQVTVWHIGDPKRLKGDALSAYQQWIKLGGKVVFDSVSLPLSNVIIDAVLGTGLQGELRSSAQLAIQWMNKQTAPTISIDIPSGLIADTGSCYSDVVFAEHTISFIGLKQGLLTGQARNYVGQLHFDDLGVGALFKDIVDSSIEVLDPKKQVLPERLAASHKGEYGRGVLIGGDQGMGGAILLASEACLNIGCGLTSVLTHPDHIMPSLSRTPEIMVQDWFDLAKYQQRIDWGTVIAIGPGLGQSEFARQKFDELSALSLPKVLDADALNLLAKSPNYDRNRILTPHPGEAARLLNVSISEIEQNRYGAIRQLQNKYGGCVILKGAGTLVCYEDRILVCTAGNAAMATSGMGDILTGILVGLLAQTQDIFLSACLGVWLHSACADYIVMETGKNVLKASDLIDYFHVVMKSSSQSSNI</sequence>
<dbReference type="Gene3D" id="3.40.1190.20">
    <property type="match status" value="1"/>
</dbReference>
<evidence type="ECO:0000256" key="10">
    <source>
        <dbReference type="ARBA" id="ARBA00023027"/>
    </source>
</evidence>
<evidence type="ECO:0000256" key="15">
    <source>
        <dbReference type="ARBA" id="ARBA00048238"/>
    </source>
</evidence>
<organism evidence="22 23">
    <name type="scientific">Photobacterium carnosum</name>
    <dbReference type="NCBI Taxonomy" id="2023717"/>
    <lineage>
        <taxon>Bacteria</taxon>
        <taxon>Pseudomonadati</taxon>
        <taxon>Pseudomonadota</taxon>
        <taxon>Gammaproteobacteria</taxon>
        <taxon>Vibrionales</taxon>
        <taxon>Vibrionaceae</taxon>
        <taxon>Photobacterium</taxon>
    </lineage>
</organism>